<evidence type="ECO:0000256" key="8">
    <source>
        <dbReference type="ARBA" id="ARBA00022909"/>
    </source>
</evidence>
<evidence type="ECO:0000313" key="11">
    <source>
        <dbReference type="Proteomes" id="UP000236728"/>
    </source>
</evidence>
<evidence type="ECO:0000259" key="9">
    <source>
        <dbReference type="PROSITE" id="PS50972"/>
    </source>
</evidence>
<evidence type="ECO:0000256" key="6">
    <source>
        <dbReference type="ARBA" id="ARBA00022723"/>
    </source>
</evidence>
<accession>A0A1H6BLE3</accession>
<dbReference type="PROSITE" id="PS50972">
    <property type="entry name" value="PTERIN_BINDING"/>
    <property type="match status" value="1"/>
</dbReference>
<dbReference type="InterPro" id="IPR006390">
    <property type="entry name" value="DHP_synth_dom"/>
</dbReference>
<keyword evidence="6" id="KW-0479">Metal-binding</keyword>
<evidence type="ECO:0000256" key="7">
    <source>
        <dbReference type="ARBA" id="ARBA00022842"/>
    </source>
</evidence>
<dbReference type="Pfam" id="PF00809">
    <property type="entry name" value="Pterin_bind"/>
    <property type="match status" value="1"/>
</dbReference>
<sequence length="315" mass="33157">MSNLTLSTARPLFEWRLRTRSLLVGDRTLLMAIVNLTPDSFSGDGLPGSGNGAGAKLAAATALAALDAGADLLDLGAESTRPGAHPVSTAEEQRRLLPVLEAVLKVRPDAIISVDTYHAATARAALAAGAEVINDVSGLTWDDEMAEVVSTTGAGLILMHTRGRPGDWRSQPPLPASEVLPLVFAGLMERMALAEAMGVEPRRMMVDPGFGFGKRGAENFTLLAGLGRLHELGRPLLLGLSRKGFLGDAVREVLPRGEELSLADARRTATTAGHVAAVLAGTHILRVHEVQPAREACAVADALLMAGQTLMFEEE</sequence>
<reference evidence="10 11" key="1">
    <citation type="submission" date="2016-10" db="EMBL/GenBank/DDBJ databases">
        <authorList>
            <person name="de Groot N.N."/>
        </authorList>
    </citation>
    <scope>NUCLEOTIDE SEQUENCE [LARGE SCALE GENOMIC DNA]</scope>
    <source>
        <strain evidence="10 11">DSM 22489</strain>
    </source>
</reference>
<dbReference type="PANTHER" id="PTHR20941:SF1">
    <property type="entry name" value="FOLIC ACID SYNTHESIS PROTEIN FOL1"/>
    <property type="match status" value="1"/>
</dbReference>
<dbReference type="EC" id="2.5.1.15" evidence="4"/>
<evidence type="ECO:0000256" key="2">
    <source>
        <dbReference type="ARBA" id="ARBA00001946"/>
    </source>
</evidence>
<dbReference type="PANTHER" id="PTHR20941">
    <property type="entry name" value="FOLATE SYNTHESIS PROTEINS"/>
    <property type="match status" value="1"/>
</dbReference>
<dbReference type="InterPro" id="IPR011005">
    <property type="entry name" value="Dihydropteroate_synth-like_sf"/>
</dbReference>
<evidence type="ECO:0000256" key="4">
    <source>
        <dbReference type="ARBA" id="ARBA00012458"/>
    </source>
</evidence>
<keyword evidence="11" id="KW-1185">Reference proteome</keyword>
<dbReference type="PROSITE" id="PS00793">
    <property type="entry name" value="DHPS_2"/>
    <property type="match status" value="1"/>
</dbReference>
<dbReference type="GO" id="GO:0046872">
    <property type="term" value="F:metal ion binding"/>
    <property type="evidence" value="ECO:0007669"/>
    <property type="project" value="UniProtKB-KW"/>
</dbReference>
<dbReference type="InterPro" id="IPR000489">
    <property type="entry name" value="Pterin-binding_dom"/>
</dbReference>
<dbReference type="AlphaFoldDB" id="A0A1H6BLE3"/>
<comment type="catalytic activity">
    <reaction evidence="1">
        <text>(7,8-dihydropterin-6-yl)methyl diphosphate + 4-aminobenzoate = 7,8-dihydropteroate + diphosphate</text>
        <dbReference type="Rhea" id="RHEA:19949"/>
        <dbReference type="ChEBI" id="CHEBI:17836"/>
        <dbReference type="ChEBI" id="CHEBI:17839"/>
        <dbReference type="ChEBI" id="CHEBI:33019"/>
        <dbReference type="ChEBI" id="CHEBI:72950"/>
        <dbReference type="EC" id="2.5.1.15"/>
    </reaction>
</comment>
<dbReference type="GO" id="GO:0005829">
    <property type="term" value="C:cytosol"/>
    <property type="evidence" value="ECO:0007669"/>
    <property type="project" value="TreeGrafter"/>
</dbReference>
<keyword evidence="8" id="KW-0289">Folate biosynthesis</keyword>
<evidence type="ECO:0000256" key="3">
    <source>
        <dbReference type="ARBA" id="ARBA00004763"/>
    </source>
</evidence>
<dbReference type="NCBIfam" id="TIGR01496">
    <property type="entry name" value="DHPS"/>
    <property type="match status" value="1"/>
</dbReference>
<evidence type="ECO:0000256" key="1">
    <source>
        <dbReference type="ARBA" id="ARBA00000012"/>
    </source>
</evidence>
<dbReference type="GO" id="GO:0046656">
    <property type="term" value="P:folic acid biosynthetic process"/>
    <property type="evidence" value="ECO:0007669"/>
    <property type="project" value="UniProtKB-KW"/>
</dbReference>
<protein>
    <recommendedName>
        <fullName evidence="4">dihydropteroate synthase</fullName>
        <ecNumber evidence="4">2.5.1.15</ecNumber>
    </recommendedName>
</protein>
<name>A0A1H6BLE3_9BACT</name>
<proteinExistence type="predicted"/>
<dbReference type="OrthoDB" id="9811744at2"/>
<evidence type="ECO:0000313" key="10">
    <source>
        <dbReference type="EMBL" id="SEG61510.1"/>
    </source>
</evidence>
<keyword evidence="7" id="KW-0460">Magnesium</keyword>
<dbReference type="InterPro" id="IPR045031">
    <property type="entry name" value="DHP_synth-like"/>
</dbReference>
<dbReference type="SUPFAM" id="SSF51717">
    <property type="entry name" value="Dihydropteroate synthetase-like"/>
    <property type="match status" value="1"/>
</dbReference>
<gene>
    <name evidence="10" type="ORF">SAMN05421819_3813</name>
</gene>
<dbReference type="Proteomes" id="UP000236728">
    <property type="component" value="Unassembled WGS sequence"/>
</dbReference>
<dbReference type="RefSeq" id="WP_103934665.1">
    <property type="nucleotide sequence ID" value="NZ_FNVA01000007.1"/>
</dbReference>
<evidence type="ECO:0000256" key="5">
    <source>
        <dbReference type="ARBA" id="ARBA00022679"/>
    </source>
</evidence>
<keyword evidence="5" id="KW-0808">Transferase</keyword>
<comment type="pathway">
    <text evidence="3">Cofactor biosynthesis; tetrahydrofolate biosynthesis; 7,8-dihydrofolate from 2-amino-4-hydroxy-6-hydroxymethyl-7,8-dihydropteridine diphosphate and 4-aminobenzoate: step 1/2.</text>
</comment>
<comment type="cofactor">
    <cofactor evidence="2">
        <name>Mg(2+)</name>
        <dbReference type="ChEBI" id="CHEBI:18420"/>
    </cofactor>
</comment>
<dbReference type="Gene3D" id="3.20.20.20">
    <property type="entry name" value="Dihydropteroate synthase-like"/>
    <property type="match status" value="1"/>
</dbReference>
<dbReference type="GO" id="GO:0046654">
    <property type="term" value="P:tetrahydrofolate biosynthetic process"/>
    <property type="evidence" value="ECO:0007669"/>
    <property type="project" value="TreeGrafter"/>
</dbReference>
<feature type="domain" description="Pterin-binding" evidence="9">
    <location>
        <begin position="28"/>
        <end position="298"/>
    </location>
</feature>
<dbReference type="GO" id="GO:0004156">
    <property type="term" value="F:dihydropteroate synthase activity"/>
    <property type="evidence" value="ECO:0007669"/>
    <property type="project" value="UniProtKB-EC"/>
</dbReference>
<dbReference type="EMBL" id="FNVA01000007">
    <property type="protein sequence ID" value="SEG61510.1"/>
    <property type="molecule type" value="Genomic_DNA"/>
</dbReference>
<organism evidence="10 11">
    <name type="scientific">Bryocella elongata</name>
    <dbReference type="NCBI Taxonomy" id="863522"/>
    <lineage>
        <taxon>Bacteria</taxon>
        <taxon>Pseudomonadati</taxon>
        <taxon>Acidobacteriota</taxon>
        <taxon>Terriglobia</taxon>
        <taxon>Terriglobales</taxon>
        <taxon>Acidobacteriaceae</taxon>
        <taxon>Bryocella</taxon>
    </lineage>
</organism>